<evidence type="ECO:0000256" key="2">
    <source>
        <dbReference type="ARBA" id="ARBA00007935"/>
    </source>
</evidence>
<dbReference type="InterPro" id="IPR037294">
    <property type="entry name" value="ABC_BtuC-like"/>
</dbReference>
<organism evidence="9 10">
    <name type="scientific">Paenibacillus solani</name>
    <dbReference type="NCBI Taxonomy" id="1705565"/>
    <lineage>
        <taxon>Bacteria</taxon>
        <taxon>Bacillati</taxon>
        <taxon>Bacillota</taxon>
        <taxon>Bacilli</taxon>
        <taxon>Bacillales</taxon>
        <taxon>Paenibacillaceae</taxon>
        <taxon>Paenibacillus</taxon>
    </lineage>
</organism>
<feature type="transmembrane region" description="Helical" evidence="8">
    <location>
        <begin position="306"/>
        <end position="326"/>
    </location>
</feature>
<accession>A0A0M1NIH1</accession>
<feature type="transmembrane region" description="Helical" evidence="8">
    <location>
        <begin position="118"/>
        <end position="138"/>
    </location>
</feature>
<dbReference type="PATRIC" id="fig|1705565.3.peg.40"/>
<dbReference type="EMBL" id="LIUT01000005">
    <property type="protein sequence ID" value="KOR81976.1"/>
    <property type="molecule type" value="Genomic_DNA"/>
</dbReference>
<comment type="similarity">
    <text evidence="2">Belongs to the binding-protein-dependent transport system permease family. FecCD subfamily.</text>
</comment>
<dbReference type="RefSeq" id="WP_054404309.1">
    <property type="nucleotide sequence ID" value="NZ_LIUT01000005.1"/>
</dbReference>
<evidence type="ECO:0000313" key="10">
    <source>
        <dbReference type="Proteomes" id="UP000036932"/>
    </source>
</evidence>
<comment type="subcellular location">
    <subcellularLocation>
        <location evidence="1">Cell membrane</location>
        <topology evidence="1">Multi-pass membrane protein</topology>
    </subcellularLocation>
</comment>
<dbReference type="GO" id="GO:0022857">
    <property type="term" value="F:transmembrane transporter activity"/>
    <property type="evidence" value="ECO:0007669"/>
    <property type="project" value="InterPro"/>
</dbReference>
<name>A0A0M1NIH1_9BACL</name>
<proteinExistence type="inferred from homology"/>
<keyword evidence="10" id="KW-1185">Reference proteome</keyword>
<feature type="transmembrane region" description="Helical" evidence="8">
    <location>
        <begin position="150"/>
        <end position="173"/>
    </location>
</feature>
<evidence type="ECO:0000256" key="4">
    <source>
        <dbReference type="ARBA" id="ARBA00022475"/>
    </source>
</evidence>
<keyword evidence="4" id="KW-1003">Cell membrane</keyword>
<dbReference type="GO" id="GO:0005886">
    <property type="term" value="C:plasma membrane"/>
    <property type="evidence" value="ECO:0007669"/>
    <property type="project" value="UniProtKB-SubCell"/>
</dbReference>
<sequence length="331" mass="35147">MVKAKQKRKLLLVIIAFVLLVIAVMMSMGIGSVRLTPTQTWQTLIGRGDDYWNTILWDIRIPRVLLALIIGANLAASGALLQAVMQNPLADPGLTGVSSGAAVTVLFIMLVMPQFSALIPLGAIVGGAIAAIMVYTWAWSRQRGMTPVRIILSGVAVNAVFGGVIGLLSILYSDKLPAALQWMNGSLSGKGMGDVYAILPYSAAGWLMAILCIRQANMLRLGEQAAHHLGQNVNQVRILLSFVAVFLASVSVSKVGLVGFVGLIVPHMSRILIGSDYKYSIPFSLVLGASVLIVADTIGRSAFSPLEIPAGIIMAMVGGPYFLYLMRKGGA</sequence>
<dbReference type="CDD" id="cd06550">
    <property type="entry name" value="TM_ABC_iron-siderophores_like"/>
    <property type="match status" value="1"/>
</dbReference>
<evidence type="ECO:0000256" key="1">
    <source>
        <dbReference type="ARBA" id="ARBA00004651"/>
    </source>
</evidence>
<dbReference type="Gene3D" id="1.10.3470.10">
    <property type="entry name" value="ABC transporter involved in vitamin B12 uptake, BtuC"/>
    <property type="match status" value="1"/>
</dbReference>
<dbReference type="InterPro" id="IPR000522">
    <property type="entry name" value="ABC_transptr_permease_BtuC"/>
</dbReference>
<protein>
    <submittedName>
        <fullName evidence="9">Iron ABC transporter permease</fullName>
    </submittedName>
</protein>
<evidence type="ECO:0000256" key="5">
    <source>
        <dbReference type="ARBA" id="ARBA00022692"/>
    </source>
</evidence>
<dbReference type="SUPFAM" id="SSF81345">
    <property type="entry name" value="ABC transporter involved in vitamin B12 uptake, BtuC"/>
    <property type="match status" value="1"/>
</dbReference>
<feature type="transmembrane region" description="Helical" evidence="8">
    <location>
        <begin position="59"/>
        <end position="81"/>
    </location>
</feature>
<dbReference type="AlphaFoldDB" id="A0A0M1NIH1"/>
<dbReference type="FunFam" id="1.10.3470.10:FF:000001">
    <property type="entry name" value="Vitamin B12 ABC transporter permease BtuC"/>
    <property type="match status" value="1"/>
</dbReference>
<reference evidence="10" key="1">
    <citation type="submission" date="2015-08" db="EMBL/GenBank/DDBJ databases">
        <title>Genome sequencing project for genomic taxonomy and phylogenomics of Bacillus-like bacteria.</title>
        <authorList>
            <person name="Liu B."/>
            <person name="Wang J."/>
            <person name="Zhu Y."/>
            <person name="Liu G."/>
            <person name="Chen Q."/>
            <person name="Chen Z."/>
            <person name="Lan J."/>
            <person name="Che J."/>
            <person name="Ge C."/>
            <person name="Shi H."/>
            <person name="Pan Z."/>
            <person name="Liu X."/>
        </authorList>
    </citation>
    <scope>NUCLEOTIDE SEQUENCE [LARGE SCALE GENOMIC DNA]</scope>
    <source>
        <strain evidence="10">FJAT-22460</strain>
    </source>
</reference>
<dbReference type="Proteomes" id="UP000036932">
    <property type="component" value="Unassembled WGS sequence"/>
</dbReference>
<gene>
    <name evidence="9" type="ORF">AM231_20625</name>
</gene>
<feature type="transmembrane region" description="Helical" evidence="8">
    <location>
        <begin position="93"/>
        <end position="112"/>
    </location>
</feature>
<evidence type="ECO:0000256" key="3">
    <source>
        <dbReference type="ARBA" id="ARBA00022448"/>
    </source>
</evidence>
<dbReference type="PANTHER" id="PTHR30472">
    <property type="entry name" value="FERRIC ENTEROBACTIN TRANSPORT SYSTEM PERMEASE PROTEIN"/>
    <property type="match status" value="1"/>
</dbReference>
<feature type="transmembrane region" description="Helical" evidence="8">
    <location>
        <begin position="238"/>
        <end position="265"/>
    </location>
</feature>
<evidence type="ECO:0000313" key="9">
    <source>
        <dbReference type="EMBL" id="KOR81976.1"/>
    </source>
</evidence>
<dbReference type="PANTHER" id="PTHR30472:SF68">
    <property type="entry name" value="FERRICHROME TRANSPORT SYSTEM PERMEASE PROTEIN FHUB"/>
    <property type="match status" value="1"/>
</dbReference>
<dbReference type="OrthoDB" id="9811721at2"/>
<dbReference type="Pfam" id="PF01032">
    <property type="entry name" value="FecCD"/>
    <property type="match status" value="1"/>
</dbReference>
<keyword evidence="7 8" id="KW-0472">Membrane</keyword>
<evidence type="ECO:0000256" key="6">
    <source>
        <dbReference type="ARBA" id="ARBA00022989"/>
    </source>
</evidence>
<comment type="caution">
    <text evidence="9">The sequence shown here is derived from an EMBL/GenBank/DDBJ whole genome shotgun (WGS) entry which is preliminary data.</text>
</comment>
<keyword evidence="6 8" id="KW-1133">Transmembrane helix</keyword>
<evidence type="ECO:0000256" key="8">
    <source>
        <dbReference type="SAM" id="Phobius"/>
    </source>
</evidence>
<keyword evidence="5 8" id="KW-0812">Transmembrane</keyword>
<evidence type="ECO:0000256" key="7">
    <source>
        <dbReference type="ARBA" id="ARBA00023136"/>
    </source>
</evidence>
<dbReference type="GO" id="GO:0033214">
    <property type="term" value="P:siderophore-iron import into cell"/>
    <property type="evidence" value="ECO:0007669"/>
    <property type="project" value="TreeGrafter"/>
</dbReference>
<feature type="transmembrane region" description="Helical" evidence="8">
    <location>
        <begin position="277"/>
        <end position="294"/>
    </location>
</feature>
<feature type="transmembrane region" description="Helical" evidence="8">
    <location>
        <begin position="193"/>
        <end position="213"/>
    </location>
</feature>
<keyword evidence="3" id="KW-0813">Transport</keyword>